<evidence type="ECO:0000313" key="2">
    <source>
        <dbReference type="Proteomes" id="UP000247978"/>
    </source>
</evidence>
<gene>
    <name evidence="1" type="ORF">DFR56_103303</name>
</gene>
<dbReference type="Proteomes" id="UP000247978">
    <property type="component" value="Unassembled WGS sequence"/>
</dbReference>
<name>A0A2V3W3D0_9BACI</name>
<sequence>MENICPACGESELEHWNMGIYECPECGAMMPIEDIIKTGLTGGIKLKNINDLYEGNPYMVDLNGFAEGALAARFNEELKKVLTNIADPNTDPTKNRTITVNVKIHGDESRDIGNVSVVVKSKLLPAKQAETKLIMGADDNGNIIGQELKSGIKDQLFIDVDGDVSTDVGEKVINLKEQSN</sequence>
<dbReference type="EMBL" id="QJJQ01000003">
    <property type="protein sequence ID" value="PXW88797.1"/>
    <property type="molecule type" value="Genomic_DNA"/>
</dbReference>
<evidence type="ECO:0000313" key="1">
    <source>
        <dbReference type="EMBL" id="PXW88797.1"/>
    </source>
</evidence>
<dbReference type="AlphaFoldDB" id="A0A2V3W3D0"/>
<reference evidence="1 2" key="1">
    <citation type="submission" date="2018-05" db="EMBL/GenBank/DDBJ databases">
        <title>Genomic Encyclopedia of Type Strains, Phase IV (KMG-IV): sequencing the most valuable type-strain genomes for metagenomic binning, comparative biology and taxonomic classification.</title>
        <authorList>
            <person name="Goeker M."/>
        </authorList>
    </citation>
    <scope>NUCLEOTIDE SEQUENCE [LARGE SCALE GENOMIC DNA]</scope>
    <source>
        <strain evidence="1 2">DSM 28556</strain>
    </source>
</reference>
<keyword evidence="2" id="KW-1185">Reference proteome</keyword>
<comment type="caution">
    <text evidence="1">The sequence shown here is derived from an EMBL/GenBank/DDBJ whole genome shotgun (WGS) entry which is preliminary data.</text>
</comment>
<organism evidence="1 2">
    <name type="scientific">Pseudogracilibacillus auburnensis</name>
    <dbReference type="NCBI Taxonomy" id="1494959"/>
    <lineage>
        <taxon>Bacteria</taxon>
        <taxon>Bacillati</taxon>
        <taxon>Bacillota</taxon>
        <taxon>Bacilli</taxon>
        <taxon>Bacillales</taxon>
        <taxon>Bacillaceae</taxon>
        <taxon>Pseudogracilibacillus</taxon>
    </lineage>
</organism>
<proteinExistence type="predicted"/>
<accession>A0A2V3W3D0</accession>
<dbReference type="RefSeq" id="WP_244916436.1">
    <property type="nucleotide sequence ID" value="NZ_JBHUHB010000001.1"/>
</dbReference>
<protein>
    <submittedName>
        <fullName evidence="1">Uncharacterized protein</fullName>
    </submittedName>
</protein>